<accession>A9L067</accession>
<dbReference type="KEGG" id="sbn:Sbal195_0618"/>
<evidence type="ECO:0008006" key="3">
    <source>
        <dbReference type="Google" id="ProtNLM"/>
    </source>
</evidence>
<name>A9L067_SHEB9</name>
<evidence type="ECO:0000313" key="2">
    <source>
        <dbReference type="Proteomes" id="UP000000770"/>
    </source>
</evidence>
<evidence type="ECO:0000313" key="1">
    <source>
        <dbReference type="EMBL" id="ABX47796.1"/>
    </source>
</evidence>
<sequence>MNNIFTRIYALLLILFFHDANSIGISSTMEFANESGDAIFTVTNTDNVRQYINVIVSEVRVENGQLTYIPYNRENVADWELEVTPARTIVDVKVQKDFKASYRPKGQSVNLKDKVFKLDIIPTPYFKPGEKVNGAVKFAFGVSSFIIIPAKENSSIQYSVIYEGDRVHIKNLGENYFTADMDTCETGVSSTLRGSCSKKAHLLSGRELVIDLPKEMKNKSAINILFSSSNGKVQQSSTFLNKGK</sequence>
<dbReference type="HOGENOM" id="CLU_099456_0_0_6"/>
<dbReference type="Proteomes" id="UP000000770">
    <property type="component" value="Chromosome"/>
</dbReference>
<gene>
    <name evidence="1" type="ordered locus">Sbal195_0618</name>
</gene>
<dbReference type="RefSeq" id="WP_006083162.1">
    <property type="nucleotide sequence ID" value="NC_009997.1"/>
</dbReference>
<dbReference type="AlphaFoldDB" id="A9L067"/>
<dbReference type="GeneID" id="11770940"/>
<proteinExistence type="predicted"/>
<protein>
    <recommendedName>
        <fullName evidence="3">Pili assembly chaperone N-terminal domain-containing protein</fullName>
    </recommendedName>
</protein>
<reference evidence="1 2" key="1">
    <citation type="submission" date="2007-11" db="EMBL/GenBank/DDBJ databases">
        <title>Complete sequence of chromosome of Shewanella baltica OS195.</title>
        <authorList>
            <consortium name="US DOE Joint Genome Institute"/>
            <person name="Copeland A."/>
            <person name="Lucas S."/>
            <person name="Lapidus A."/>
            <person name="Barry K."/>
            <person name="Glavina del Rio T."/>
            <person name="Dalin E."/>
            <person name="Tice H."/>
            <person name="Pitluck S."/>
            <person name="Chain P."/>
            <person name="Malfatti S."/>
            <person name="Shin M."/>
            <person name="Vergez L."/>
            <person name="Schmutz J."/>
            <person name="Larimer F."/>
            <person name="Land M."/>
            <person name="Hauser L."/>
            <person name="Kyrpides N."/>
            <person name="Kim E."/>
            <person name="Brettar I."/>
            <person name="Rodrigues J."/>
            <person name="Konstantinidis K."/>
            <person name="Klappenbach J."/>
            <person name="Hofle M."/>
            <person name="Tiedje J."/>
            <person name="Richardson P."/>
        </authorList>
    </citation>
    <scope>NUCLEOTIDE SEQUENCE [LARGE SCALE GENOMIC DNA]</scope>
    <source>
        <strain evidence="1 2">OS195</strain>
    </source>
</reference>
<organism evidence="1 2">
    <name type="scientific">Shewanella baltica (strain OS195)</name>
    <dbReference type="NCBI Taxonomy" id="399599"/>
    <lineage>
        <taxon>Bacteria</taxon>
        <taxon>Pseudomonadati</taxon>
        <taxon>Pseudomonadota</taxon>
        <taxon>Gammaproteobacteria</taxon>
        <taxon>Alteromonadales</taxon>
        <taxon>Shewanellaceae</taxon>
        <taxon>Shewanella</taxon>
    </lineage>
</organism>
<dbReference type="EMBL" id="CP000891">
    <property type="protein sequence ID" value="ABX47796.1"/>
    <property type="molecule type" value="Genomic_DNA"/>
</dbReference>